<dbReference type="GO" id="GO:0000272">
    <property type="term" value="P:polysaccharide catabolic process"/>
    <property type="evidence" value="ECO:0007669"/>
    <property type="project" value="InterPro"/>
</dbReference>
<evidence type="ECO:0000256" key="4">
    <source>
        <dbReference type="RuleBase" id="RU361153"/>
    </source>
</evidence>
<dbReference type="AlphaFoldDB" id="E7CIX1"/>
<dbReference type="Pfam" id="PF00150">
    <property type="entry name" value="Cellulase"/>
    <property type="match status" value="1"/>
</dbReference>
<keyword evidence="5" id="KW-0732">Signal</keyword>
<evidence type="ECO:0000256" key="3">
    <source>
        <dbReference type="ARBA" id="ARBA00023295"/>
    </source>
</evidence>
<keyword evidence="3 4" id="KW-0326">Glycosidase</keyword>
<accession>E7CIX1</accession>
<feature type="chain" id="PRO_5003218064" evidence="5">
    <location>
        <begin position="19"/>
        <end position="372"/>
    </location>
</feature>
<dbReference type="PANTHER" id="PTHR37398:SF3">
    <property type="entry name" value="GLYCOSIDE HYDROLASE FAMILY 5 DOMAIN-CONTAINING PROTEIN"/>
    <property type="match status" value="1"/>
</dbReference>
<evidence type="ECO:0000259" key="6">
    <source>
        <dbReference type="Pfam" id="PF00150"/>
    </source>
</evidence>
<evidence type="ECO:0000256" key="2">
    <source>
        <dbReference type="ARBA" id="ARBA00022801"/>
    </source>
</evidence>
<evidence type="ECO:0000256" key="5">
    <source>
        <dbReference type="SAM" id="SignalP"/>
    </source>
</evidence>
<feature type="signal peptide" evidence="5">
    <location>
        <begin position="1"/>
        <end position="18"/>
    </location>
</feature>
<dbReference type="GO" id="GO:0004553">
    <property type="term" value="F:hydrolase activity, hydrolyzing O-glycosyl compounds"/>
    <property type="evidence" value="ECO:0007669"/>
    <property type="project" value="InterPro"/>
</dbReference>
<protein>
    <submittedName>
        <fullName evidence="7">Glycoside hydrolase family protein 5</fullName>
    </submittedName>
</protein>
<dbReference type="SUPFAM" id="SSF51445">
    <property type="entry name" value="(Trans)glycosidases"/>
    <property type="match status" value="1"/>
</dbReference>
<name>E7CIX1_GASVI</name>
<dbReference type="InterPro" id="IPR017853">
    <property type="entry name" value="GH"/>
</dbReference>
<dbReference type="Gene3D" id="3.20.20.80">
    <property type="entry name" value="Glycosidases"/>
    <property type="match status" value="1"/>
</dbReference>
<gene>
    <name evidence="7" type="primary">GH5-1</name>
</gene>
<organism evidence="7">
    <name type="scientific">Gastrophysa viridula</name>
    <name type="common">Green dock beetle</name>
    <name type="synonym">Chrysomela viridula</name>
    <dbReference type="NCBI Taxonomy" id="154015"/>
    <lineage>
        <taxon>Eukaryota</taxon>
        <taxon>Metazoa</taxon>
        <taxon>Ecdysozoa</taxon>
        <taxon>Arthropoda</taxon>
        <taxon>Hexapoda</taxon>
        <taxon>Insecta</taxon>
        <taxon>Pterygota</taxon>
        <taxon>Neoptera</taxon>
        <taxon>Endopterygota</taxon>
        <taxon>Coleoptera</taxon>
        <taxon>Polyphaga</taxon>
        <taxon>Cucujiformia</taxon>
        <taxon>Chrysomeloidea</taxon>
        <taxon>Chrysomelidae</taxon>
        <taxon>Chrysomelinae</taxon>
        <taxon>Chrysomelini</taxon>
        <taxon>Gastrophysa</taxon>
    </lineage>
</organism>
<sequence length="372" mass="40618">MKVAVVFVLALGLHSIDAFLKVQNNALYYNNDKVFLSGANIAWYNYGWDFGSGAYSNVKTNYQQALDEISQAGGNSIRVWVHIDGQWSPKFDSEGYATGSDTDSLISDLGELLDYAEQKNVFVILCLWNLAVAPTKMLPLYTDDAKLQSYLEKVLKPMAAGLKDKKALAAWDIINEPIGSLTQGLTDSNPCYDTNNLINSGADWTNVHLKPKDVLKFINLHADAIKSADPKALVTVGESSELTATTICEKCRDMYSDSCLVGAGGKALGTIDFYQLHSYTWNGAFSTSSPFKNAAAAFKSDKPIVVGEFATCCSELQDSAKNYQYLYNSGFSGALSWQYNEGGNCADPKSVIDQGMSAIKDYTYNGNVHVTL</sequence>
<evidence type="ECO:0000313" key="7">
    <source>
        <dbReference type="EMBL" id="ADU33333.1"/>
    </source>
</evidence>
<comment type="similarity">
    <text evidence="1 4">Belongs to the glycosyl hydrolase 5 (cellulase A) family.</text>
</comment>
<dbReference type="EMBL" id="HM175828">
    <property type="protein sequence ID" value="ADU33333.1"/>
    <property type="molecule type" value="mRNA"/>
</dbReference>
<feature type="domain" description="Glycoside hydrolase family 5" evidence="6">
    <location>
        <begin position="53"/>
        <end position="340"/>
    </location>
</feature>
<proteinExistence type="evidence at transcript level"/>
<dbReference type="InterPro" id="IPR001547">
    <property type="entry name" value="Glyco_hydro_5"/>
</dbReference>
<reference evidence="7" key="1">
    <citation type="journal article" date="2010" name="PLoS ONE">
        <title>Diversity of beetle genes encoding novel plant cell wall degrading enzymes.</title>
        <authorList>
            <person name="Pauchet Y."/>
            <person name="Wilkinson P."/>
            <person name="Chauhan R."/>
            <person name="Ffrench-Constant R.H."/>
        </authorList>
    </citation>
    <scope>NUCLEOTIDE SEQUENCE</scope>
    <source>
        <tissue evidence="7">Midgut</tissue>
    </source>
</reference>
<evidence type="ECO:0000256" key="1">
    <source>
        <dbReference type="ARBA" id="ARBA00005641"/>
    </source>
</evidence>
<dbReference type="PANTHER" id="PTHR37398">
    <property type="entry name" value="ENDO-BETA-1,4-MANNANASE"/>
    <property type="match status" value="1"/>
</dbReference>
<keyword evidence="2 4" id="KW-0378">Hydrolase</keyword>